<feature type="signal peptide" evidence="1">
    <location>
        <begin position="1"/>
        <end position="22"/>
    </location>
</feature>
<protein>
    <submittedName>
        <fullName evidence="2">Uncharacterized protein</fullName>
    </submittedName>
</protein>
<evidence type="ECO:0000313" key="3">
    <source>
        <dbReference type="Proteomes" id="UP001220324"/>
    </source>
</evidence>
<gene>
    <name evidence="2" type="ORF">N7494_000703</name>
</gene>
<accession>A0AAD6GLK8</accession>
<organism evidence="2 3">
    <name type="scientific">Penicillium frequentans</name>
    <dbReference type="NCBI Taxonomy" id="3151616"/>
    <lineage>
        <taxon>Eukaryota</taxon>
        <taxon>Fungi</taxon>
        <taxon>Dikarya</taxon>
        <taxon>Ascomycota</taxon>
        <taxon>Pezizomycotina</taxon>
        <taxon>Eurotiomycetes</taxon>
        <taxon>Eurotiomycetidae</taxon>
        <taxon>Eurotiales</taxon>
        <taxon>Aspergillaceae</taxon>
        <taxon>Penicillium</taxon>
    </lineage>
</organism>
<evidence type="ECO:0000256" key="1">
    <source>
        <dbReference type="SAM" id="SignalP"/>
    </source>
</evidence>
<comment type="caution">
    <text evidence="2">The sequence shown here is derived from an EMBL/GenBank/DDBJ whole genome shotgun (WGS) entry which is preliminary data.</text>
</comment>
<name>A0AAD6GLK8_9EURO</name>
<feature type="chain" id="PRO_5041930632" evidence="1">
    <location>
        <begin position="23"/>
        <end position="132"/>
    </location>
</feature>
<keyword evidence="3" id="KW-1185">Reference proteome</keyword>
<proteinExistence type="predicted"/>
<dbReference type="AlphaFoldDB" id="A0AAD6GLK8"/>
<dbReference type="EMBL" id="JAQIZZ010000001">
    <property type="protein sequence ID" value="KAJ5556788.1"/>
    <property type="molecule type" value="Genomic_DNA"/>
</dbReference>
<dbReference type="Proteomes" id="UP001220324">
    <property type="component" value="Unassembled WGS sequence"/>
</dbReference>
<keyword evidence="1" id="KW-0732">Signal</keyword>
<evidence type="ECO:0000313" key="2">
    <source>
        <dbReference type="EMBL" id="KAJ5556788.1"/>
    </source>
</evidence>
<reference evidence="2 3" key="1">
    <citation type="journal article" date="2023" name="IMA Fungus">
        <title>Comparative genomic study of the Penicillium genus elucidates a diverse pangenome and 15 lateral gene transfer events.</title>
        <authorList>
            <person name="Petersen C."/>
            <person name="Sorensen T."/>
            <person name="Nielsen M.R."/>
            <person name="Sondergaard T.E."/>
            <person name="Sorensen J.L."/>
            <person name="Fitzpatrick D.A."/>
            <person name="Frisvad J.C."/>
            <person name="Nielsen K.L."/>
        </authorList>
    </citation>
    <scope>NUCLEOTIDE SEQUENCE [LARGE SCALE GENOMIC DNA]</scope>
    <source>
        <strain evidence="2 3">IBT 35679</strain>
    </source>
</reference>
<sequence>MRLSRSILLVGAIASSILPASSHEVHLRYLPASQPVNLVETYLVHASRYDSAQKTRIGSETIYYTLGVRPVSSHGLSALHGIVRVNVEFVDREGHSVTPNTVLLDLLDHPDGNSRIAKIRIEPWNSQEDQSG</sequence>